<reference evidence="1 2" key="1">
    <citation type="journal article" date="2015" name="Nature">
        <title>rRNA introns, odd ribosomes, and small enigmatic genomes across a large radiation of phyla.</title>
        <authorList>
            <person name="Brown C.T."/>
            <person name="Hug L.A."/>
            <person name="Thomas B.C."/>
            <person name="Sharon I."/>
            <person name="Castelle C.J."/>
            <person name="Singh A."/>
            <person name="Wilkins M.J."/>
            <person name="Williams K.H."/>
            <person name="Banfield J.F."/>
        </authorList>
    </citation>
    <scope>NUCLEOTIDE SEQUENCE [LARGE SCALE GENOMIC DNA]</scope>
</reference>
<proteinExistence type="predicted"/>
<dbReference type="EMBL" id="LBXN01000012">
    <property type="protein sequence ID" value="KKR33737.1"/>
    <property type="molecule type" value="Genomic_DNA"/>
</dbReference>
<name>A0A0G0T7B9_9BACT</name>
<comment type="caution">
    <text evidence="1">The sequence shown here is derived from an EMBL/GenBank/DDBJ whole genome shotgun (WGS) entry which is preliminary data.</text>
</comment>
<sequence>MKVYKNKEHKEEIQVDIVRAFTRNGLGGNI</sequence>
<evidence type="ECO:0000313" key="2">
    <source>
        <dbReference type="Proteomes" id="UP000034539"/>
    </source>
</evidence>
<evidence type="ECO:0000313" key="1">
    <source>
        <dbReference type="EMBL" id="KKR33737.1"/>
    </source>
</evidence>
<organism evidence="1 2">
    <name type="scientific">Candidatus Gottesmanbacteria bacterium GW2011_GWC2_39_8</name>
    <dbReference type="NCBI Taxonomy" id="1618450"/>
    <lineage>
        <taxon>Bacteria</taxon>
        <taxon>Candidatus Gottesmaniibacteriota</taxon>
    </lineage>
</organism>
<protein>
    <submittedName>
        <fullName evidence="1">Uncharacterized protein</fullName>
    </submittedName>
</protein>
<accession>A0A0G0T7B9</accession>
<dbReference type="AlphaFoldDB" id="A0A0G0T7B9"/>
<gene>
    <name evidence="1" type="ORF">UT63_C0012G0016</name>
</gene>
<dbReference type="Proteomes" id="UP000034539">
    <property type="component" value="Unassembled WGS sequence"/>
</dbReference>